<organism evidence="1 2">
    <name type="scientific">Ambrosiozyma monospora</name>
    <name type="common">Yeast</name>
    <name type="synonym">Endomycopsis monosporus</name>
    <dbReference type="NCBI Taxonomy" id="43982"/>
    <lineage>
        <taxon>Eukaryota</taxon>
        <taxon>Fungi</taxon>
        <taxon>Dikarya</taxon>
        <taxon>Ascomycota</taxon>
        <taxon>Saccharomycotina</taxon>
        <taxon>Pichiomycetes</taxon>
        <taxon>Pichiales</taxon>
        <taxon>Pichiaceae</taxon>
        <taxon>Ambrosiozyma</taxon>
    </lineage>
</organism>
<evidence type="ECO:0000313" key="2">
    <source>
        <dbReference type="Proteomes" id="UP001165064"/>
    </source>
</evidence>
<gene>
    <name evidence="1" type="ORF">Amon02_000673200</name>
</gene>
<accession>A0ACB5TAG1</accession>
<dbReference type="Proteomes" id="UP001165064">
    <property type="component" value="Unassembled WGS sequence"/>
</dbReference>
<evidence type="ECO:0000313" key="1">
    <source>
        <dbReference type="EMBL" id="GME84287.1"/>
    </source>
</evidence>
<protein>
    <submittedName>
        <fullName evidence="1">Unnamed protein product</fullName>
    </submittedName>
</protein>
<name>A0ACB5TAG1_AMBMO</name>
<comment type="caution">
    <text evidence="1">The sequence shown here is derived from an EMBL/GenBank/DDBJ whole genome shotgun (WGS) entry which is preliminary data.</text>
</comment>
<reference evidence="1" key="1">
    <citation type="submission" date="2023-04" db="EMBL/GenBank/DDBJ databases">
        <title>Ambrosiozyma monospora NBRC 10751.</title>
        <authorList>
            <person name="Ichikawa N."/>
            <person name="Sato H."/>
            <person name="Tonouchi N."/>
        </authorList>
    </citation>
    <scope>NUCLEOTIDE SEQUENCE</scope>
    <source>
        <strain evidence="1">NBRC 10751</strain>
    </source>
</reference>
<proteinExistence type="predicted"/>
<keyword evidence="2" id="KW-1185">Reference proteome</keyword>
<sequence>MSYSDGFGDLSFIDDMYKEEMRNRWKKPKRKNGKTGTFRYPDYTKSETLGETLSHNPLIIDTDKYNWIESVNATQPSDWKPDPKPPSSPHYDDNDVVVSKPEKVIEYIRFDEYYQNKKEYKNNNRKIIRDVCLTLKSGQSLPPTDESRNEFPNVFFCVSSW</sequence>
<dbReference type="EMBL" id="BSXS01005382">
    <property type="protein sequence ID" value="GME84287.1"/>
    <property type="molecule type" value="Genomic_DNA"/>
</dbReference>